<organism evidence="2 3">
    <name type="scientific">Microbacterium profundi</name>
    <dbReference type="NCBI Taxonomy" id="450380"/>
    <lineage>
        <taxon>Bacteria</taxon>
        <taxon>Bacillati</taxon>
        <taxon>Actinomycetota</taxon>
        <taxon>Actinomycetes</taxon>
        <taxon>Micrococcales</taxon>
        <taxon>Microbacteriaceae</taxon>
        <taxon>Microbacterium</taxon>
    </lineage>
</organism>
<proteinExistence type="predicted"/>
<feature type="region of interest" description="Disordered" evidence="1">
    <location>
        <begin position="1"/>
        <end position="61"/>
    </location>
</feature>
<evidence type="ECO:0000313" key="2">
    <source>
        <dbReference type="EMBL" id="MEW1974945.1"/>
    </source>
</evidence>
<name>A0ABV3LHS3_9MICO</name>
<sequence length="61" mass="6348">MSDPRAIPDEERPFIPEGQIPPKESTDFDADTVESAGSDDADTPQADAGAESGSAPADSRE</sequence>
<evidence type="ECO:0000256" key="1">
    <source>
        <dbReference type="SAM" id="MobiDB-lite"/>
    </source>
</evidence>
<dbReference type="Proteomes" id="UP001553715">
    <property type="component" value="Unassembled WGS sequence"/>
</dbReference>
<dbReference type="RefSeq" id="WP_033105209.1">
    <property type="nucleotide sequence ID" value="NZ_JAJVKR010000014.1"/>
</dbReference>
<dbReference type="EMBL" id="JBFBMH010000008">
    <property type="protein sequence ID" value="MEW1974945.1"/>
    <property type="molecule type" value="Genomic_DNA"/>
</dbReference>
<feature type="compositionally biased region" description="Acidic residues" evidence="1">
    <location>
        <begin position="27"/>
        <end position="42"/>
    </location>
</feature>
<feature type="compositionally biased region" description="Basic and acidic residues" evidence="1">
    <location>
        <begin position="1"/>
        <end position="14"/>
    </location>
</feature>
<keyword evidence="3" id="KW-1185">Reference proteome</keyword>
<reference evidence="2 3" key="1">
    <citation type="submission" date="2024-06" db="EMBL/GenBank/DDBJ databases">
        <title>The Natural Products Discovery Center: Release of the First 8490 Sequenced Strains for Exploring Actinobacteria Biosynthetic Diversity.</title>
        <authorList>
            <person name="Kalkreuter E."/>
            <person name="Kautsar S.A."/>
            <person name="Yang D."/>
            <person name="Bader C.D."/>
            <person name="Teijaro C.N."/>
            <person name="Fluegel L."/>
            <person name="Davis C.M."/>
            <person name="Simpson J.R."/>
            <person name="Lauterbach L."/>
            <person name="Steele A.D."/>
            <person name="Gui C."/>
            <person name="Meng S."/>
            <person name="Li G."/>
            <person name="Viehrig K."/>
            <person name="Ye F."/>
            <person name="Su P."/>
            <person name="Kiefer A.F."/>
            <person name="Nichols A."/>
            <person name="Cepeda A.J."/>
            <person name="Yan W."/>
            <person name="Fan B."/>
            <person name="Jiang Y."/>
            <person name="Adhikari A."/>
            <person name="Zheng C.-J."/>
            <person name="Schuster L."/>
            <person name="Cowan T.M."/>
            <person name="Smanski M.J."/>
            <person name="Chevrette M.G."/>
            <person name="De Carvalho L.P.S."/>
            <person name="Shen B."/>
        </authorList>
    </citation>
    <scope>NUCLEOTIDE SEQUENCE [LARGE SCALE GENOMIC DNA]</scope>
    <source>
        <strain evidence="2 3">NPDC077434</strain>
    </source>
</reference>
<gene>
    <name evidence="2" type="ORF">AB0301_07715</name>
</gene>
<evidence type="ECO:0000313" key="3">
    <source>
        <dbReference type="Proteomes" id="UP001553715"/>
    </source>
</evidence>
<accession>A0ABV3LHS3</accession>
<protein>
    <submittedName>
        <fullName evidence="2">Uncharacterized protein</fullName>
    </submittedName>
</protein>
<comment type="caution">
    <text evidence="2">The sequence shown here is derived from an EMBL/GenBank/DDBJ whole genome shotgun (WGS) entry which is preliminary data.</text>
</comment>